<dbReference type="AlphaFoldDB" id="A0A942U824"/>
<dbReference type="RefSeq" id="WP_213118617.1">
    <property type="nucleotide sequence ID" value="NZ_JAGYPF010000003.1"/>
</dbReference>
<dbReference type="Pfam" id="PF14184">
    <property type="entry name" value="YrvL"/>
    <property type="match status" value="1"/>
</dbReference>
<protein>
    <submittedName>
        <fullName evidence="2">Uncharacterized protein</fullName>
    </submittedName>
</protein>
<dbReference type="Proteomes" id="UP000679749">
    <property type="component" value="Unassembled WGS sequence"/>
</dbReference>
<comment type="caution">
    <text evidence="2">The sequence shown here is derived from an EMBL/GenBank/DDBJ whole genome shotgun (WGS) entry which is preliminary data.</text>
</comment>
<evidence type="ECO:0000313" key="3">
    <source>
        <dbReference type="Proteomes" id="UP000679749"/>
    </source>
</evidence>
<keyword evidence="1" id="KW-0472">Membrane</keyword>
<keyword evidence="1" id="KW-0812">Transmembrane</keyword>
<keyword evidence="1" id="KW-1133">Transmembrane helix</keyword>
<gene>
    <name evidence="2" type="ORF">KHA99_16835</name>
</gene>
<keyword evidence="3" id="KW-1185">Reference proteome</keyword>
<evidence type="ECO:0000313" key="2">
    <source>
        <dbReference type="EMBL" id="MBS4214121.1"/>
    </source>
</evidence>
<evidence type="ECO:0000256" key="1">
    <source>
        <dbReference type="SAM" id="Phobius"/>
    </source>
</evidence>
<name>A0A942U824_9BACI</name>
<organism evidence="2 3">
    <name type="scientific">Neobacillus rhizophilus</name>
    <dbReference type="NCBI Taxonomy" id="2833579"/>
    <lineage>
        <taxon>Bacteria</taxon>
        <taxon>Bacillati</taxon>
        <taxon>Bacillota</taxon>
        <taxon>Bacilli</taxon>
        <taxon>Bacillales</taxon>
        <taxon>Bacillaceae</taxon>
        <taxon>Neobacillus</taxon>
    </lineage>
</organism>
<reference evidence="2" key="1">
    <citation type="submission" date="2021-05" db="EMBL/GenBank/DDBJ databases">
        <title>Novel Bacillus species.</title>
        <authorList>
            <person name="Liu G."/>
        </authorList>
    </citation>
    <scope>NUCLEOTIDE SEQUENCE</scope>
    <source>
        <strain evidence="2">FJAT-49825</strain>
    </source>
</reference>
<feature type="transmembrane region" description="Helical" evidence="1">
    <location>
        <begin position="12"/>
        <end position="33"/>
    </location>
</feature>
<dbReference type="InterPro" id="IPR025912">
    <property type="entry name" value="YrvL"/>
</dbReference>
<dbReference type="EMBL" id="JAGYPF010000003">
    <property type="protein sequence ID" value="MBS4214121.1"/>
    <property type="molecule type" value="Genomic_DNA"/>
</dbReference>
<sequence>MTWLALHTVDEYMNSITIPLKTEFVAALLLFFIEIPFDNRKNSNSTVYSSANECNCKKQWRTYENRRKRRPSYYRWI</sequence>
<proteinExistence type="predicted"/>
<accession>A0A942U824</accession>